<evidence type="ECO:0000256" key="2">
    <source>
        <dbReference type="SAM" id="Phobius"/>
    </source>
</evidence>
<dbReference type="EMBL" id="HBHJ01031386">
    <property type="protein sequence ID" value="CAD9709750.1"/>
    <property type="molecule type" value="Transcribed_RNA"/>
</dbReference>
<evidence type="ECO:0008006" key="4">
    <source>
        <dbReference type="Google" id="ProtNLM"/>
    </source>
</evidence>
<dbReference type="AlphaFoldDB" id="A0A7S2SV33"/>
<feature type="transmembrane region" description="Helical" evidence="2">
    <location>
        <begin position="36"/>
        <end position="53"/>
    </location>
</feature>
<name>A0A7S2SV33_9STRA</name>
<keyword evidence="2" id="KW-0812">Transmembrane</keyword>
<feature type="transmembrane region" description="Helical" evidence="2">
    <location>
        <begin position="170"/>
        <end position="189"/>
    </location>
</feature>
<gene>
    <name evidence="3" type="ORF">RMAR1173_LOCUS20743</name>
</gene>
<accession>A0A7S2SV33</accession>
<feature type="compositionally biased region" description="Low complexity" evidence="1">
    <location>
        <begin position="235"/>
        <end position="255"/>
    </location>
</feature>
<feature type="transmembrane region" description="Helical" evidence="2">
    <location>
        <begin position="73"/>
        <end position="105"/>
    </location>
</feature>
<evidence type="ECO:0000256" key="1">
    <source>
        <dbReference type="SAM" id="MobiDB-lite"/>
    </source>
</evidence>
<evidence type="ECO:0000313" key="3">
    <source>
        <dbReference type="EMBL" id="CAD9709750.1"/>
    </source>
</evidence>
<proteinExistence type="predicted"/>
<keyword evidence="2" id="KW-1133">Transmembrane helix</keyword>
<feature type="transmembrane region" description="Helical" evidence="2">
    <location>
        <begin position="145"/>
        <end position="164"/>
    </location>
</feature>
<sequence>MLGQQKETLARTVEAGALRIRDREVRLFHDSLTEKGIGLGAALLAEFAFEGYIEFGLVSEAWPDGRQGEVLQGVFAALSLLTGLTAINCVVLCGAVVVFGPSLAMRGSPLRARSRSSHDVAEDSSSYAHVAHRAAEGMRDERLRAYYIFLVACTLAEITIIPLWTVLVKAPIVLIMLTVGTCVAIVFTARLSLAIRRLFQGETQMAPTVPAFTVLHDHSPVATEHGGLGAPGPSGPSRGAAASSGGRSTGTSQASDAGSKRATTTTAPLKRRGESKMAKNKLM</sequence>
<protein>
    <recommendedName>
        <fullName evidence="4">Transmembrane protein</fullName>
    </recommendedName>
</protein>
<organism evidence="3">
    <name type="scientific">Rhizochromulina marina</name>
    <dbReference type="NCBI Taxonomy" id="1034831"/>
    <lineage>
        <taxon>Eukaryota</taxon>
        <taxon>Sar</taxon>
        <taxon>Stramenopiles</taxon>
        <taxon>Ochrophyta</taxon>
        <taxon>Dictyochophyceae</taxon>
        <taxon>Rhizochromulinales</taxon>
        <taxon>Rhizochromulina</taxon>
    </lineage>
</organism>
<reference evidence="3" key="1">
    <citation type="submission" date="2021-01" db="EMBL/GenBank/DDBJ databases">
        <authorList>
            <person name="Corre E."/>
            <person name="Pelletier E."/>
            <person name="Niang G."/>
            <person name="Scheremetjew M."/>
            <person name="Finn R."/>
            <person name="Kale V."/>
            <person name="Holt S."/>
            <person name="Cochrane G."/>
            <person name="Meng A."/>
            <person name="Brown T."/>
            <person name="Cohen L."/>
        </authorList>
    </citation>
    <scope>NUCLEOTIDE SEQUENCE</scope>
    <source>
        <strain evidence="3">CCMP1243</strain>
    </source>
</reference>
<keyword evidence="2" id="KW-0472">Membrane</keyword>
<feature type="region of interest" description="Disordered" evidence="1">
    <location>
        <begin position="223"/>
        <end position="283"/>
    </location>
</feature>